<feature type="region of interest" description="Disordered" evidence="2">
    <location>
        <begin position="51"/>
        <end position="70"/>
    </location>
</feature>
<dbReference type="Proteomes" id="UP000701801">
    <property type="component" value="Unassembled WGS sequence"/>
</dbReference>
<name>A0A9N9LWU4_9HELO</name>
<dbReference type="OrthoDB" id="10372802at2759"/>
<feature type="compositionally biased region" description="Polar residues" evidence="2">
    <location>
        <begin position="37"/>
        <end position="46"/>
    </location>
</feature>
<evidence type="ECO:0000256" key="1">
    <source>
        <dbReference type="SAM" id="Coils"/>
    </source>
</evidence>
<comment type="caution">
    <text evidence="3">The sequence shown here is derived from an EMBL/GenBank/DDBJ whole genome shotgun (WGS) entry which is preliminary data.</text>
</comment>
<feature type="compositionally biased region" description="Basic and acidic residues" evidence="2">
    <location>
        <begin position="1"/>
        <end position="25"/>
    </location>
</feature>
<sequence>MASFKREHSLSSFDPESHEDTENSRKRPRQRQAECVASSSKIASTKALQNLEENDSKCQSSHIHESSSTQAPDFLKLALKHYSAIDTERQQAAQYIAGKSVEIAFLEDTMNNLRRDSVEQQDRFDSLRTQSLTQTTEIVELLKHILENAPREDIPESKRKLLRSCPESGNSEITLSLNDQVTVEELETRRLNFYESLCSGEGRRFEPLSTHQAVDITNFFFGIFTHEILPHFTPIAQAYAVSIAQENAIKAADKILKGSSIPPLAWSMYHAINSISQRRSNEHAKKEDACPESLEAIGIVKALQLYKAITVKENIFRKHSFDRFVRSLALDQNAAHIILTMFPGCMQDLQREFGSEIALLFAGRESQLNWFDGCGSVNQIFDLLDHILPEKKEVCSIAERNFLDAMDERLELKCRLDKGDSLYGCFMTEDEHDG</sequence>
<reference evidence="3" key="1">
    <citation type="submission" date="2021-07" db="EMBL/GenBank/DDBJ databases">
        <authorList>
            <person name="Durling M."/>
        </authorList>
    </citation>
    <scope>NUCLEOTIDE SEQUENCE</scope>
</reference>
<organism evidence="3 4">
    <name type="scientific">Hymenoscyphus albidus</name>
    <dbReference type="NCBI Taxonomy" id="595503"/>
    <lineage>
        <taxon>Eukaryota</taxon>
        <taxon>Fungi</taxon>
        <taxon>Dikarya</taxon>
        <taxon>Ascomycota</taxon>
        <taxon>Pezizomycotina</taxon>
        <taxon>Leotiomycetes</taxon>
        <taxon>Helotiales</taxon>
        <taxon>Helotiaceae</taxon>
        <taxon>Hymenoscyphus</taxon>
    </lineage>
</organism>
<feature type="coiled-coil region" evidence="1">
    <location>
        <begin position="96"/>
        <end position="130"/>
    </location>
</feature>
<evidence type="ECO:0000313" key="3">
    <source>
        <dbReference type="EMBL" id="CAG8978951.1"/>
    </source>
</evidence>
<evidence type="ECO:0000256" key="2">
    <source>
        <dbReference type="SAM" id="MobiDB-lite"/>
    </source>
</evidence>
<feature type="compositionally biased region" description="Polar residues" evidence="2">
    <location>
        <begin position="57"/>
        <end position="70"/>
    </location>
</feature>
<feature type="region of interest" description="Disordered" evidence="2">
    <location>
        <begin position="1"/>
        <end position="46"/>
    </location>
</feature>
<dbReference type="EMBL" id="CAJVRM010000288">
    <property type="protein sequence ID" value="CAG8978951.1"/>
    <property type="molecule type" value="Genomic_DNA"/>
</dbReference>
<accession>A0A9N9LWU4</accession>
<keyword evidence="1" id="KW-0175">Coiled coil</keyword>
<keyword evidence="4" id="KW-1185">Reference proteome</keyword>
<evidence type="ECO:0000313" key="4">
    <source>
        <dbReference type="Proteomes" id="UP000701801"/>
    </source>
</evidence>
<protein>
    <submittedName>
        <fullName evidence="3">Uncharacterized protein</fullName>
    </submittedName>
</protein>
<gene>
    <name evidence="3" type="ORF">HYALB_00012348</name>
</gene>
<dbReference type="AlphaFoldDB" id="A0A9N9LWU4"/>
<proteinExistence type="predicted"/>